<feature type="transmembrane region" description="Helical" evidence="1">
    <location>
        <begin position="6"/>
        <end position="26"/>
    </location>
</feature>
<name>A0A2X2DFY2_PSELU</name>
<gene>
    <name evidence="2" type="ORF">NCTC11842_05428</name>
</gene>
<reference evidence="2 3" key="1">
    <citation type="submission" date="2018-06" db="EMBL/GenBank/DDBJ databases">
        <authorList>
            <consortium name="Pathogen Informatics"/>
            <person name="Doyle S."/>
        </authorList>
    </citation>
    <scope>NUCLEOTIDE SEQUENCE [LARGE SCALE GENOMIC DNA]</scope>
    <source>
        <strain evidence="2 3">NCTC11842</strain>
    </source>
</reference>
<proteinExistence type="predicted"/>
<evidence type="ECO:0000256" key="1">
    <source>
        <dbReference type="SAM" id="Phobius"/>
    </source>
</evidence>
<dbReference type="Proteomes" id="UP000250443">
    <property type="component" value="Unassembled WGS sequence"/>
</dbReference>
<evidence type="ECO:0000313" key="2">
    <source>
        <dbReference type="EMBL" id="SPZ16396.1"/>
    </source>
</evidence>
<dbReference type="AlphaFoldDB" id="A0A2X2DFY2"/>
<keyword evidence="1" id="KW-0472">Membrane</keyword>
<organism evidence="2 3">
    <name type="scientific">Pseudomonas luteola</name>
    <dbReference type="NCBI Taxonomy" id="47886"/>
    <lineage>
        <taxon>Bacteria</taxon>
        <taxon>Pseudomonadati</taxon>
        <taxon>Pseudomonadota</taxon>
        <taxon>Gammaproteobacteria</taxon>
        <taxon>Pseudomonadales</taxon>
        <taxon>Pseudomonadaceae</taxon>
        <taxon>Pseudomonas</taxon>
    </lineage>
</organism>
<dbReference type="EMBL" id="UAUF01000015">
    <property type="protein sequence ID" value="SPZ16396.1"/>
    <property type="molecule type" value="Genomic_DNA"/>
</dbReference>
<keyword evidence="1" id="KW-0812">Transmembrane</keyword>
<protein>
    <submittedName>
        <fullName evidence="2">Uncharacterized protein</fullName>
    </submittedName>
</protein>
<accession>A0A2X2DFY2</accession>
<dbReference type="RefSeq" id="WP_010799001.1">
    <property type="nucleotide sequence ID" value="NZ_CP044085.1"/>
</dbReference>
<sequence length="40" mass="4661">MSDVFFMSLFGFLAFVLLGWGFYAGVQLNKDRKDVQKNDR</sequence>
<dbReference type="GeneID" id="300270071"/>
<evidence type="ECO:0000313" key="3">
    <source>
        <dbReference type="Proteomes" id="UP000250443"/>
    </source>
</evidence>
<keyword evidence="1" id="KW-1133">Transmembrane helix</keyword>